<dbReference type="GO" id="GO:0046872">
    <property type="term" value="F:metal ion binding"/>
    <property type="evidence" value="ECO:0007669"/>
    <property type="project" value="UniProtKB-KW"/>
</dbReference>
<protein>
    <submittedName>
        <fullName evidence="2">Lanthionine synthetase C-like</fullName>
    </submittedName>
</protein>
<dbReference type="InterPro" id="IPR012341">
    <property type="entry name" value="6hp_glycosidase-like_sf"/>
</dbReference>
<feature type="binding site" evidence="1">
    <location>
        <position position="207"/>
    </location>
    <ligand>
        <name>Zn(2+)</name>
        <dbReference type="ChEBI" id="CHEBI:29105"/>
    </ligand>
</feature>
<keyword evidence="1" id="KW-0479">Metal-binding</keyword>
<keyword evidence="1" id="KW-0862">Zinc</keyword>
<reference evidence="2 3" key="1">
    <citation type="submission" date="2023-12" db="EMBL/GenBank/DDBJ databases">
        <title>A high-quality genome assembly for Dillenia turbinata (Dilleniales).</title>
        <authorList>
            <person name="Chanderbali A."/>
        </authorList>
    </citation>
    <scope>NUCLEOTIDE SEQUENCE [LARGE SCALE GENOMIC DNA]</scope>
    <source>
        <strain evidence="2">LSX21</strain>
        <tissue evidence="2">Leaf</tissue>
    </source>
</reference>
<dbReference type="InterPro" id="IPR007822">
    <property type="entry name" value="LANC-like"/>
</dbReference>
<dbReference type="Proteomes" id="UP001370490">
    <property type="component" value="Unassembled WGS sequence"/>
</dbReference>
<accession>A0AAN8VR63</accession>
<keyword evidence="3" id="KW-1185">Reference proteome</keyword>
<proteinExistence type="predicted"/>
<dbReference type="AlphaFoldDB" id="A0AAN8VR63"/>
<dbReference type="Pfam" id="PF05147">
    <property type="entry name" value="LANC_like"/>
    <property type="match status" value="1"/>
</dbReference>
<evidence type="ECO:0000313" key="2">
    <source>
        <dbReference type="EMBL" id="KAK6934286.1"/>
    </source>
</evidence>
<dbReference type="GO" id="GO:0031179">
    <property type="term" value="P:peptide modification"/>
    <property type="evidence" value="ECO:0007669"/>
    <property type="project" value="InterPro"/>
</dbReference>
<dbReference type="SUPFAM" id="SSF158745">
    <property type="entry name" value="LanC-like"/>
    <property type="match status" value="1"/>
</dbReference>
<gene>
    <name evidence="2" type="ORF">RJ641_034441</name>
</gene>
<evidence type="ECO:0000256" key="1">
    <source>
        <dbReference type="PIRSR" id="PIRSR607822-1"/>
    </source>
</evidence>
<sequence length="293" mass="33370">MAGRFFPNQVRLGFRRFRNRRNDCIENRVFTVQAPCPSFPSPRREAQTISSEHQRNCGMGDMGKKWKDHTLYSGALGTAFLLFKSYNLTNNQSDLKRKPYMIKLPKDLPYEQLYGRRQPVVAEIFKAGSQFSNKGSGPLMYEWNGKKYWGAAHGLAGIMHVLMDMELKLDEKEDVKDTLHCMIRNRFPNGNYPSSKGSETDRLVQWCHGASGVALTLAFAPSNSPPSIIDELFSPFKPPASPLKSPRLAFGGRYKQADVIKQQPREKEMPKMISSNAKFKSFSSECWLLSSWE</sequence>
<name>A0AAN8VR63_9MAGN</name>
<dbReference type="PANTHER" id="PTHR12736:SF7">
    <property type="entry name" value="LANC-LIKE PROTEIN 3"/>
    <property type="match status" value="1"/>
</dbReference>
<comment type="caution">
    <text evidence="2">The sequence shown here is derived from an EMBL/GenBank/DDBJ whole genome shotgun (WGS) entry which is preliminary data.</text>
</comment>
<feature type="non-terminal residue" evidence="2">
    <location>
        <position position="293"/>
    </location>
</feature>
<evidence type="ECO:0000313" key="3">
    <source>
        <dbReference type="Proteomes" id="UP001370490"/>
    </source>
</evidence>
<dbReference type="PRINTS" id="PR01950">
    <property type="entry name" value="LANCSUPER"/>
</dbReference>
<dbReference type="GO" id="GO:0005975">
    <property type="term" value="P:carbohydrate metabolic process"/>
    <property type="evidence" value="ECO:0007669"/>
    <property type="project" value="InterPro"/>
</dbReference>
<dbReference type="PANTHER" id="PTHR12736">
    <property type="entry name" value="LANC-LIKE PROTEIN"/>
    <property type="match status" value="1"/>
</dbReference>
<organism evidence="2 3">
    <name type="scientific">Dillenia turbinata</name>
    <dbReference type="NCBI Taxonomy" id="194707"/>
    <lineage>
        <taxon>Eukaryota</taxon>
        <taxon>Viridiplantae</taxon>
        <taxon>Streptophyta</taxon>
        <taxon>Embryophyta</taxon>
        <taxon>Tracheophyta</taxon>
        <taxon>Spermatophyta</taxon>
        <taxon>Magnoliopsida</taxon>
        <taxon>eudicotyledons</taxon>
        <taxon>Gunneridae</taxon>
        <taxon>Pentapetalae</taxon>
        <taxon>Dilleniales</taxon>
        <taxon>Dilleniaceae</taxon>
        <taxon>Dillenia</taxon>
    </lineage>
</organism>
<dbReference type="EMBL" id="JBAMMX010000008">
    <property type="protein sequence ID" value="KAK6934286.1"/>
    <property type="molecule type" value="Genomic_DNA"/>
</dbReference>
<dbReference type="SMART" id="SM01260">
    <property type="entry name" value="LANC_like"/>
    <property type="match status" value="1"/>
</dbReference>
<dbReference type="GO" id="GO:0005886">
    <property type="term" value="C:plasma membrane"/>
    <property type="evidence" value="ECO:0007669"/>
    <property type="project" value="TreeGrafter"/>
</dbReference>
<dbReference type="Gene3D" id="1.50.10.10">
    <property type="match status" value="1"/>
</dbReference>